<proteinExistence type="predicted"/>
<organism evidence="1 2">
    <name type="scientific">Artemia franciscana</name>
    <name type="common">Brine shrimp</name>
    <name type="synonym">Artemia sanfranciscana</name>
    <dbReference type="NCBI Taxonomy" id="6661"/>
    <lineage>
        <taxon>Eukaryota</taxon>
        <taxon>Metazoa</taxon>
        <taxon>Ecdysozoa</taxon>
        <taxon>Arthropoda</taxon>
        <taxon>Crustacea</taxon>
        <taxon>Branchiopoda</taxon>
        <taxon>Anostraca</taxon>
        <taxon>Artemiidae</taxon>
        <taxon>Artemia</taxon>
    </lineage>
</organism>
<evidence type="ECO:0000313" key="2">
    <source>
        <dbReference type="Proteomes" id="UP001187531"/>
    </source>
</evidence>
<dbReference type="Gene3D" id="3.60.10.10">
    <property type="entry name" value="Endonuclease/exonuclease/phosphatase"/>
    <property type="match status" value="1"/>
</dbReference>
<evidence type="ECO:0008006" key="3">
    <source>
        <dbReference type="Google" id="ProtNLM"/>
    </source>
</evidence>
<sequence length="283" mass="32531">MERYKIDTLCLSETRMCGSSTKVITAADSFQQFYLFYSGVESNSVLHEWEQISPRLAKIRFKGSPASISLLSAYAPTRDALDETKNDFYTELQTVTSAIATRDFLIVAGDFNARMRPKDQITSKVIGRGCIDNIFGARLIIQHFQRYNLPLALIFLEDTAALDSVTHHKLWKTLEINETPVKFIELIQAYYSESTSRIRIYGKEPEEFLVESTSLIDIDYADDVEILSDPEHDQKMLDDIVEWSNLIRLKVSREKTKFMTMNHPTQISLSVNKTQLVRVEFFT</sequence>
<dbReference type="AlphaFoldDB" id="A0AA88L4U0"/>
<name>A0AA88L4U0_ARTSF</name>
<dbReference type="InterPro" id="IPR036691">
    <property type="entry name" value="Endo/exonu/phosph_ase_sf"/>
</dbReference>
<comment type="caution">
    <text evidence="1">The sequence shown here is derived from an EMBL/GenBank/DDBJ whole genome shotgun (WGS) entry which is preliminary data.</text>
</comment>
<keyword evidence="2" id="KW-1185">Reference proteome</keyword>
<protein>
    <recommendedName>
        <fullName evidence="3">Endonuclease/exonuclease/phosphatase domain-containing protein</fullName>
    </recommendedName>
</protein>
<evidence type="ECO:0000313" key="1">
    <source>
        <dbReference type="EMBL" id="KAK2712736.1"/>
    </source>
</evidence>
<accession>A0AA88L4U0</accession>
<reference evidence="1" key="1">
    <citation type="submission" date="2023-07" db="EMBL/GenBank/DDBJ databases">
        <title>Chromosome-level genome assembly of Artemia franciscana.</title>
        <authorList>
            <person name="Jo E."/>
        </authorList>
    </citation>
    <scope>NUCLEOTIDE SEQUENCE</scope>
    <source>
        <tissue evidence="1">Whole body</tissue>
    </source>
</reference>
<dbReference type="Proteomes" id="UP001187531">
    <property type="component" value="Unassembled WGS sequence"/>
</dbReference>
<dbReference type="SUPFAM" id="SSF56219">
    <property type="entry name" value="DNase I-like"/>
    <property type="match status" value="1"/>
</dbReference>
<dbReference type="PANTHER" id="PTHR47027">
    <property type="entry name" value="REVERSE TRANSCRIPTASE DOMAIN-CONTAINING PROTEIN"/>
    <property type="match status" value="1"/>
</dbReference>
<dbReference type="PANTHER" id="PTHR47027:SF20">
    <property type="entry name" value="REVERSE TRANSCRIPTASE-LIKE PROTEIN WITH RNA-DIRECTED DNA POLYMERASE DOMAIN"/>
    <property type="match status" value="1"/>
</dbReference>
<dbReference type="EMBL" id="JAVRJZ010000015">
    <property type="protein sequence ID" value="KAK2712736.1"/>
    <property type="molecule type" value="Genomic_DNA"/>
</dbReference>
<gene>
    <name evidence="1" type="ORF">QYM36_011433</name>
</gene>